<dbReference type="OrthoDB" id="4991875at2759"/>
<evidence type="ECO:0000313" key="4">
    <source>
        <dbReference type="EMBL" id="KAF0329216.1"/>
    </source>
</evidence>
<feature type="chain" id="PRO_5034491287" evidence="3">
    <location>
        <begin position="18"/>
        <end position="253"/>
    </location>
</feature>
<organism evidence="4 5">
    <name type="scientific">Colletotrichum asianum</name>
    <dbReference type="NCBI Taxonomy" id="702518"/>
    <lineage>
        <taxon>Eukaryota</taxon>
        <taxon>Fungi</taxon>
        <taxon>Dikarya</taxon>
        <taxon>Ascomycota</taxon>
        <taxon>Pezizomycotina</taxon>
        <taxon>Sordariomycetes</taxon>
        <taxon>Hypocreomycetidae</taxon>
        <taxon>Glomerellales</taxon>
        <taxon>Glomerellaceae</taxon>
        <taxon>Colletotrichum</taxon>
        <taxon>Colletotrichum gloeosporioides species complex</taxon>
    </lineage>
</organism>
<sequence length="253" mass="26414">MKHSAPVLIAFIGMAAAQTTTKIDVVVPYMGNSSFHASVQDAKPAATTYILGCEADIAKGGCVADEDSVMNGTWDGLTIINGPKTVALHHTYSDKDMSIGFEGSIEGSTMRVVETQTQSGSTVRMGVWNVDTQNFTVALTVTAGLDKLTAQATAETGASATGSGAAQTGGSATGSASPTSTPNAAVARFGKADFWTSINKMETISVVAIILSVAAFFLVCLVFVIWRCVMSPKAQKTYFHRNRGLPEETMAGV</sequence>
<dbReference type="AlphaFoldDB" id="A0A8H3ZVZ6"/>
<keyword evidence="5" id="KW-1185">Reference proteome</keyword>
<accession>A0A8H3ZVZ6</accession>
<protein>
    <submittedName>
        <fullName evidence="4">Uncharacterized protein</fullName>
    </submittedName>
</protein>
<dbReference type="EMBL" id="WOWK01000013">
    <property type="protein sequence ID" value="KAF0329216.1"/>
    <property type="molecule type" value="Genomic_DNA"/>
</dbReference>
<evidence type="ECO:0000256" key="2">
    <source>
        <dbReference type="SAM" id="Phobius"/>
    </source>
</evidence>
<feature type="transmembrane region" description="Helical" evidence="2">
    <location>
        <begin position="204"/>
        <end position="226"/>
    </location>
</feature>
<keyword evidence="2" id="KW-1133">Transmembrane helix</keyword>
<evidence type="ECO:0000313" key="5">
    <source>
        <dbReference type="Proteomes" id="UP000434172"/>
    </source>
</evidence>
<name>A0A8H3ZVZ6_9PEZI</name>
<gene>
    <name evidence="4" type="ORF">GQ607_003525</name>
</gene>
<dbReference type="Proteomes" id="UP000434172">
    <property type="component" value="Unassembled WGS sequence"/>
</dbReference>
<proteinExistence type="predicted"/>
<feature type="signal peptide" evidence="3">
    <location>
        <begin position="1"/>
        <end position="17"/>
    </location>
</feature>
<reference evidence="4 5" key="1">
    <citation type="submission" date="2019-12" db="EMBL/GenBank/DDBJ databases">
        <title>A genome sequence resource for the geographically widespread anthracnose pathogen Colletotrichum asianum.</title>
        <authorList>
            <person name="Meng Y."/>
        </authorList>
    </citation>
    <scope>NUCLEOTIDE SEQUENCE [LARGE SCALE GENOMIC DNA]</scope>
    <source>
        <strain evidence="4 5">ICMP 18580</strain>
    </source>
</reference>
<evidence type="ECO:0000256" key="3">
    <source>
        <dbReference type="SAM" id="SignalP"/>
    </source>
</evidence>
<keyword evidence="3" id="KW-0732">Signal</keyword>
<comment type="caution">
    <text evidence="4">The sequence shown here is derived from an EMBL/GenBank/DDBJ whole genome shotgun (WGS) entry which is preliminary data.</text>
</comment>
<keyword evidence="2" id="KW-0812">Transmembrane</keyword>
<feature type="region of interest" description="Disordered" evidence="1">
    <location>
        <begin position="157"/>
        <end position="182"/>
    </location>
</feature>
<keyword evidence="2" id="KW-0472">Membrane</keyword>
<evidence type="ECO:0000256" key="1">
    <source>
        <dbReference type="SAM" id="MobiDB-lite"/>
    </source>
</evidence>